<evidence type="ECO:0000313" key="1">
    <source>
        <dbReference type="EMBL" id="NJP98857.1"/>
    </source>
</evidence>
<dbReference type="Proteomes" id="UP000696294">
    <property type="component" value="Unassembled WGS sequence"/>
</dbReference>
<gene>
    <name evidence="1" type="ORF">HCN51_57170</name>
</gene>
<dbReference type="EMBL" id="JAATEP010000116">
    <property type="protein sequence ID" value="NJP98857.1"/>
    <property type="molecule type" value="Genomic_DNA"/>
</dbReference>
<organism evidence="1 2">
    <name type="scientific">Nonomuraea composti</name>
    <dbReference type="NCBI Taxonomy" id="2720023"/>
    <lineage>
        <taxon>Bacteria</taxon>
        <taxon>Bacillati</taxon>
        <taxon>Actinomycetota</taxon>
        <taxon>Actinomycetes</taxon>
        <taxon>Streptosporangiales</taxon>
        <taxon>Streptosporangiaceae</taxon>
        <taxon>Nonomuraea</taxon>
    </lineage>
</organism>
<evidence type="ECO:0000313" key="2">
    <source>
        <dbReference type="Proteomes" id="UP000696294"/>
    </source>
</evidence>
<reference evidence="1 2" key="1">
    <citation type="submission" date="2020-03" db="EMBL/GenBank/DDBJ databases">
        <title>WGS of actinomycetes isolated from Thailand.</title>
        <authorList>
            <person name="Thawai C."/>
        </authorList>
    </citation>
    <scope>NUCLEOTIDE SEQUENCE [LARGE SCALE GENOMIC DNA]</scope>
    <source>
        <strain evidence="1 2">FMUSA5-5</strain>
    </source>
</reference>
<name>A0ABX1BQV8_9ACTN</name>
<protein>
    <submittedName>
        <fullName evidence="1">Uncharacterized protein</fullName>
    </submittedName>
</protein>
<sequence length="54" mass="5852">MCRLRDEVVSEVLAGEGSFPELRLGVPPEEIAYTPSWITEGPLALPVILGVTSR</sequence>
<dbReference type="RefSeq" id="WP_168022144.1">
    <property type="nucleotide sequence ID" value="NZ_JAATEP010000116.1"/>
</dbReference>
<proteinExistence type="predicted"/>
<accession>A0ABX1BQV8</accession>
<keyword evidence="2" id="KW-1185">Reference proteome</keyword>
<comment type="caution">
    <text evidence="1">The sequence shown here is derived from an EMBL/GenBank/DDBJ whole genome shotgun (WGS) entry which is preliminary data.</text>
</comment>